<dbReference type="EMBL" id="AY086532">
    <property type="protein sequence ID" value="AAM63597.1"/>
    <property type="molecule type" value="mRNA"/>
</dbReference>
<dbReference type="AlphaFoldDB" id="Q8LCL5"/>
<reference evidence="1" key="3">
    <citation type="journal article" date="2006" name="Plant Mol. Biol.">
        <title>Features of Arabidopsis genes and genome discovered using full-length cDNAs.</title>
        <authorList>
            <person name="Alexandrov N.N."/>
            <person name="Troukhan M.E."/>
            <person name="Brover V.V."/>
            <person name="Tatarinova T."/>
            <person name="Flavell R.B."/>
            <person name="Feldmann K.A."/>
        </authorList>
    </citation>
    <scope>NUCLEOTIDE SEQUENCE</scope>
</reference>
<sequence length="52" mass="5714">MQILGPHPKGKKQTWFFVAFAIPSLNLSGLNSAASSPQSLVSRWISRTGIWT</sequence>
<name>Q8LCL5_ARATH</name>
<accession>Q8LCL5</accession>
<organism evidence="1">
    <name type="scientific">Arabidopsis thaliana</name>
    <name type="common">Mouse-ear cress</name>
    <dbReference type="NCBI Taxonomy" id="3702"/>
    <lineage>
        <taxon>Eukaryota</taxon>
        <taxon>Viridiplantae</taxon>
        <taxon>Streptophyta</taxon>
        <taxon>Embryophyta</taxon>
        <taxon>Tracheophyta</taxon>
        <taxon>Spermatophyta</taxon>
        <taxon>Magnoliopsida</taxon>
        <taxon>eudicotyledons</taxon>
        <taxon>Gunneridae</taxon>
        <taxon>Pentapetalae</taxon>
        <taxon>rosids</taxon>
        <taxon>malvids</taxon>
        <taxon>Brassicales</taxon>
        <taxon>Brassicaceae</taxon>
        <taxon>Camelineae</taxon>
        <taxon>Arabidopsis</taxon>
    </lineage>
</organism>
<reference evidence="1" key="2">
    <citation type="submission" date="2002-03" db="EMBL/GenBank/DDBJ databases">
        <authorList>
            <person name="Brover V."/>
            <person name="Troukhan M."/>
            <person name="Alexandrov N."/>
            <person name="Lu Y.-P."/>
            <person name="Flavell R."/>
            <person name="Feldmann K."/>
        </authorList>
    </citation>
    <scope>NUCLEOTIDE SEQUENCE</scope>
</reference>
<protein>
    <submittedName>
        <fullName evidence="1">Uncharacterized protein</fullName>
    </submittedName>
</protein>
<reference evidence="1" key="1">
    <citation type="journal article" date="2002" name="Genome Biol.">
        <title>Full-length messenger RNA sequences greatly improve genome annotation.</title>
        <authorList>
            <person name="Haas B.J."/>
            <person name="Volfovsky N."/>
            <person name="Town C.D."/>
            <person name="Troukhan M."/>
            <person name="Alexandrov N."/>
            <person name="Feldmann K.A."/>
            <person name="Flavell R.B."/>
            <person name="White O."/>
            <person name="Salzberg S.L."/>
        </authorList>
    </citation>
    <scope>NUCLEOTIDE SEQUENCE</scope>
</reference>
<proteinExistence type="evidence at transcript level"/>
<evidence type="ECO:0000313" key="1">
    <source>
        <dbReference type="EMBL" id="AAM63597.1"/>
    </source>
</evidence>